<dbReference type="EMBL" id="AB444230">
    <property type="protein sequence ID" value="BAG55356.1"/>
    <property type="molecule type" value="mRNA"/>
</dbReference>
<reference evidence="1" key="1">
    <citation type="submission" date="2008-07" db="EMBL/GenBank/DDBJ databases">
        <title>Characterization of the lipid accumulation in a new microalgal species, Pseudochoricystis ellipsoidea (Trebouxiophyceae).</title>
        <authorList>
            <person name="Satoh A."/>
            <person name="Kato M."/>
            <person name="Yamato K.T."/>
            <person name="Ikegami Y."/>
            <person name="Sekiguchi H."/>
            <person name="Kurano N."/>
            <person name="Miyachi S."/>
        </authorList>
    </citation>
    <scope>NUCLEOTIDE SEQUENCE</scope>
    <source>
        <strain evidence="1">MBIC11204</strain>
    </source>
</reference>
<proteinExistence type="evidence at transcript level"/>
<sequence length="96" mass="10636">KASLLVVSTWGNSAVFFSFFSRVLSKISSSCPSVGPKWISVLRQRNLRACGLRNRVRQTAIMVLLDNFQGACHLFIPTYSAHGTEFKTCQGSPTVR</sequence>
<feature type="non-terminal residue" evidence="1">
    <location>
        <position position="1"/>
    </location>
</feature>
<protein>
    <submittedName>
        <fullName evidence="1">Uncharacterized protein</fullName>
    </submittedName>
</protein>
<accession>B3Y5J9</accession>
<feature type="non-terminal residue" evidence="1">
    <location>
        <position position="96"/>
    </location>
</feature>
<reference evidence="1" key="2">
    <citation type="submission" date="2008-07" db="EMBL/GenBank/DDBJ databases">
        <title>Nitrogen-starvation-inducible cDNA clones isolated by using cDNA subtraction in a novel microalga accumulating lipids and hydrocarbons.</title>
        <authorList>
            <person name="Satoh A."/>
        </authorList>
    </citation>
    <scope>NUCLEOTIDE SEQUENCE</scope>
    <source>
        <strain evidence="1">MBIC11204</strain>
    </source>
</reference>
<dbReference type="AlphaFoldDB" id="B3Y5J9"/>
<organism evidence="1">
    <name type="scientific">Pseudochoricystis ellipsoidea</name>
    <name type="common">nom. nud.</name>
    <dbReference type="NCBI Taxonomy" id="546385"/>
    <lineage>
        <taxon>Eukaryota</taxon>
        <taxon>Viridiplantae</taxon>
        <taxon>Chlorophyta</taxon>
        <taxon>core chlorophytes</taxon>
        <taxon>Trebouxiophyceae</taxon>
    </lineage>
</organism>
<evidence type="ECO:0000313" key="1">
    <source>
        <dbReference type="EMBL" id="BAG55356.1"/>
    </source>
</evidence>
<name>B3Y5J9_9CHLO</name>